<evidence type="ECO:0000313" key="1">
    <source>
        <dbReference type="EMBL" id="MBX63628.1"/>
    </source>
</evidence>
<sequence>MHAQTFTPKQKYAISYFHQRCSSIIKSADICHPISNSKLLLNYLKQ</sequence>
<reference evidence="1" key="1">
    <citation type="submission" date="2018-02" db="EMBL/GenBank/DDBJ databases">
        <title>Rhizophora mucronata_Transcriptome.</title>
        <authorList>
            <person name="Meera S.P."/>
            <person name="Sreeshan A."/>
            <person name="Augustine A."/>
        </authorList>
    </citation>
    <scope>NUCLEOTIDE SEQUENCE</scope>
    <source>
        <tissue evidence="1">Leaf</tissue>
    </source>
</reference>
<proteinExistence type="predicted"/>
<accession>A0A2P2Q9E4</accession>
<dbReference type="EMBL" id="GGEC01083144">
    <property type="protein sequence ID" value="MBX63628.1"/>
    <property type="molecule type" value="Transcribed_RNA"/>
</dbReference>
<dbReference type="AlphaFoldDB" id="A0A2P2Q9E4"/>
<name>A0A2P2Q9E4_RHIMU</name>
<protein>
    <submittedName>
        <fullName evidence="1">Uncharacterized protein</fullName>
    </submittedName>
</protein>
<organism evidence="1">
    <name type="scientific">Rhizophora mucronata</name>
    <name type="common">Asiatic mangrove</name>
    <dbReference type="NCBI Taxonomy" id="61149"/>
    <lineage>
        <taxon>Eukaryota</taxon>
        <taxon>Viridiplantae</taxon>
        <taxon>Streptophyta</taxon>
        <taxon>Embryophyta</taxon>
        <taxon>Tracheophyta</taxon>
        <taxon>Spermatophyta</taxon>
        <taxon>Magnoliopsida</taxon>
        <taxon>eudicotyledons</taxon>
        <taxon>Gunneridae</taxon>
        <taxon>Pentapetalae</taxon>
        <taxon>rosids</taxon>
        <taxon>fabids</taxon>
        <taxon>Malpighiales</taxon>
        <taxon>Rhizophoraceae</taxon>
        <taxon>Rhizophora</taxon>
    </lineage>
</organism>